<keyword evidence="3" id="KW-0804">Transcription</keyword>
<dbReference type="InterPro" id="IPR002577">
    <property type="entry name" value="HTH_HxlR"/>
</dbReference>
<gene>
    <name evidence="5" type="ORF">SRB5_03350</name>
</gene>
<evidence type="ECO:0000259" key="4">
    <source>
        <dbReference type="PROSITE" id="PS51118"/>
    </source>
</evidence>
<keyword evidence="6" id="KW-1185">Reference proteome</keyword>
<evidence type="ECO:0000313" key="6">
    <source>
        <dbReference type="Proteomes" id="UP000466345"/>
    </source>
</evidence>
<dbReference type="PROSITE" id="PS51118">
    <property type="entry name" value="HTH_HXLR"/>
    <property type="match status" value="1"/>
</dbReference>
<evidence type="ECO:0000256" key="2">
    <source>
        <dbReference type="ARBA" id="ARBA00023125"/>
    </source>
</evidence>
<proteinExistence type="predicted"/>
<dbReference type="PANTHER" id="PTHR33204">
    <property type="entry name" value="TRANSCRIPTIONAL REGULATOR, MARR FAMILY"/>
    <property type="match status" value="1"/>
</dbReference>
<feature type="domain" description="HTH hxlR-type" evidence="4">
    <location>
        <begin position="19"/>
        <end position="117"/>
    </location>
</feature>
<dbReference type="SUPFAM" id="SSF46785">
    <property type="entry name" value="Winged helix' DNA-binding domain"/>
    <property type="match status" value="1"/>
</dbReference>
<reference evidence="5 6" key="1">
    <citation type="submission" date="2019-10" db="EMBL/GenBank/DDBJ databases">
        <title>Streptomyces smaragdinus sp. nov. and Streptomyces fabii sp. nov., isolated from the gut of fungus growing-termite Macrotermes natalensis.</title>
        <authorList>
            <person name="Schwitalla J."/>
            <person name="Benndorf R."/>
            <person name="Martin K."/>
            <person name="De Beer W."/>
            <person name="Kaster A.-K."/>
            <person name="Vollmers J."/>
            <person name="Poulsen M."/>
            <person name="Beemelmanns C."/>
        </authorList>
    </citation>
    <scope>NUCLEOTIDE SEQUENCE [LARGE SCALE GENOMIC DNA]</scope>
    <source>
        <strain evidence="5 6">RB5</strain>
    </source>
</reference>
<dbReference type="PANTHER" id="PTHR33204:SF39">
    <property type="entry name" value="TRANSCRIPTIONAL REGULATORY PROTEIN"/>
    <property type="match status" value="1"/>
</dbReference>
<protein>
    <recommendedName>
        <fullName evidence="4">HTH hxlR-type domain-containing protein</fullName>
    </recommendedName>
</protein>
<dbReference type="InterPro" id="IPR036390">
    <property type="entry name" value="WH_DNA-bd_sf"/>
</dbReference>
<accession>A0A7K0C9Y2</accession>
<dbReference type="InterPro" id="IPR036388">
    <property type="entry name" value="WH-like_DNA-bd_sf"/>
</dbReference>
<dbReference type="Gene3D" id="1.10.10.10">
    <property type="entry name" value="Winged helix-like DNA-binding domain superfamily/Winged helix DNA-binding domain"/>
    <property type="match status" value="1"/>
</dbReference>
<evidence type="ECO:0000313" key="5">
    <source>
        <dbReference type="EMBL" id="MQY10228.1"/>
    </source>
</evidence>
<sequence length="135" mass="15095">MADRHTDVTASARFDAENCSLKDILERVGDKWSILVVAALAREPYRFRALQRAIEGISQRMLTLTLQRLERDGLITRTVLDLRPPRVEYALTATGRSLTIPLRSLADWAEEHRGAISASRARWDAKQPPPGSSAS</sequence>
<keyword evidence="2" id="KW-0238">DNA-binding</keyword>
<evidence type="ECO:0000256" key="1">
    <source>
        <dbReference type="ARBA" id="ARBA00023015"/>
    </source>
</evidence>
<dbReference type="GO" id="GO:0003677">
    <property type="term" value="F:DNA binding"/>
    <property type="evidence" value="ECO:0007669"/>
    <property type="project" value="UniProtKB-KW"/>
</dbReference>
<organism evidence="5 6">
    <name type="scientific">Streptomyces smaragdinus</name>
    <dbReference type="NCBI Taxonomy" id="2585196"/>
    <lineage>
        <taxon>Bacteria</taxon>
        <taxon>Bacillati</taxon>
        <taxon>Actinomycetota</taxon>
        <taxon>Actinomycetes</taxon>
        <taxon>Kitasatosporales</taxon>
        <taxon>Streptomycetaceae</taxon>
        <taxon>Streptomyces</taxon>
    </lineage>
</organism>
<name>A0A7K0C9Y2_9ACTN</name>
<dbReference type="Proteomes" id="UP000466345">
    <property type="component" value="Unassembled WGS sequence"/>
</dbReference>
<dbReference type="OrthoDB" id="370168at2"/>
<dbReference type="AlphaFoldDB" id="A0A7K0C9Y2"/>
<keyword evidence="1" id="KW-0805">Transcription regulation</keyword>
<evidence type="ECO:0000256" key="3">
    <source>
        <dbReference type="ARBA" id="ARBA00023163"/>
    </source>
</evidence>
<dbReference type="Pfam" id="PF01638">
    <property type="entry name" value="HxlR"/>
    <property type="match status" value="1"/>
</dbReference>
<dbReference type="EMBL" id="WEGJ01000001">
    <property type="protein sequence ID" value="MQY10228.1"/>
    <property type="molecule type" value="Genomic_DNA"/>
</dbReference>
<comment type="caution">
    <text evidence="5">The sequence shown here is derived from an EMBL/GenBank/DDBJ whole genome shotgun (WGS) entry which is preliminary data.</text>
</comment>